<dbReference type="InParanoid" id="D7DU50"/>
<dbReference type="CDD" id="cd01335">
    <property type="entry name" value="Radical_SAM"/>
    <property type="match status" value="1"/>
</dbReference>
<protein>
    <submittedName>
        <fullName evidence="3">Radical SAM domain protein</fullName>
    </submittedName>
</protein>
<organism evidence="3 4">
    <name type="scientific">Methanococcus voltae (strain ATCC BAA-1334 / A3)</name>
    <dbReference type="NCBI Taxonomy" id="456320"/>
    <lineage>
        <taxon>Archaea</taxon>
        <taxon>Methanobacteriati</taxon>
        <taxon>Methanobacteriota</taxon>
        <taxon>Methanomada group</taxon>
        <taxon>Methanococci</taxon>
        <taxon>Methanococcales</taxon>
        <taxon>Methanococcaceae</taxon>
        <taxon>Methanococcus</taxon>
    </lineage>
</organism>
<dbReference type="Gene3D" id="3.80.30.20">
    <property type="entry name" value="tm_1862 like domain"/>
    <property type="match status" value="1"/>
</dbReference>
<evidence type="ECO:0000259" key="2">
    <source>
        <dbReference type="PROSITE" id="PS51918"/>
    </source>
</evidence>
<dbReference type="SFLD" id="SFLDS00029">
    <property type="entry name" value="Radical_SAM"/>
    <property type="match status" value="1"/>
</dbReference>
<feature type="domain" description="Radical SAM core" evidence="2">
    <location>
        <begin position="231"/>
        <end position="452"/>
    </location>
</feature>
<reference evidence="3 4" key="1">
    <citation type="submission" date="2010-05" db="EMBL/GenBank/DDBJ databases">
        <title>Complete sequence of Methanococcus voltae A3.</title>
        <authorList>
            <consortium name="US DOE Joint Genome Institute"/>
            <person name="Lucas S."/>
            <person name="Copeland A."/>
            <person name="Lapidus A."/>
            <person name="Cheng J.-F."/>
            <person name="Bruce D."/>
            <person name="Goodwin L."/>
            <person name="Pitluck S."/>
            <person name="Lowry S."/>
            <person name="Clum A."/>
            <person name="Land M."/>
            <person name="Hauser L."/>
            <person name="Kyrpides N."/>
            <person name="Mikhailova N."/>
            <person name="Whitman W.B."/>
            <person name="Woyke T."/>
        </authorList>
    </citation>
    <scope>NUCLEOTIDE SEQUENCE [LARGE SCALE GENOMIC DNA]</scope>
    <source>
        <strain evidence="4">ATCC BAA-1334 / A3</strain>
    </source>
</reference>
<dbReference type="AlphaFoldDB" id="D7DU50"/>
<dbReference type="InterPro" id="IPR045784">
    <property type="entry name" value="Radical_SAM_N2"/>
</dbReference>
<dbReference type="SUPFAM" id="SSF102114">
    <property type="entry name" value="Radical SAM enzymes"/>
    <property type="match status" value="1"/>
</dbReference>
<dbReference type="SFLD" id="SFLDG01082">
    <property type="entry name" value="B12-binding_domain_containing"/>
    <property type="match status" value="1"/>
</dbReference>
<dbReference type="InterPro" id="IPR023404">
    <property type="entry name" value="rSAM_horseshoe"/>
</dbReference>
<dbReference type="GO" id="GO:0051536">
    <property type="term" value="F:iron-sulfur cluster binding"/>
    <property type="evidence" value="ECO:0007669"/>
    <property type="project" value="InterPro"/>
</dbReference>
<dbReference type="Gene3D" id="3.40.50.280">
    <property type="entry name" value="Cobalamin-binding domain"/>
    <property type="match status" value="1"/>
</dbReference>
<dbReference type="GO" id="GO:0003824">
    <property type="term" value="F:catalytic activity"/>
    <property type="evidence" value="ECO:0007669"/>
    <property type="project" value="InterPro"/>
</dbReference>
<dbReference type="EMBL" id="CP002057">
    <property type="protein sequence ID" value="ADI36660.1"/>
    <property type="molecule type" value="Genomic_DNA"/>
</dbReference>
<proteinExistence type="predicted"/>
<dbReference type="PANTHER" id="PTHR42731">
    <property type="entry name" value="SLL1084 PROTEIN"/>
    <property type="match status" value="1"/>
</dbReference>
<dbReference type="InterPro" id="IPR058240">
    <property type="entry name" value="rSAM_sf"/>
</dbReference>
<evidence type="ECO:0000313" key="3">
    <source>
        <dbReference type="EMBL" id="ADI36660.1"/>
    </source>
</evidence>
<dbReference type="PROSITE" id="PS51918">
    <property type="entry name" value="RADICAL_SAM"/>
    <property type="match status" value="1"/>
</dbReference>
<dbReference type="Pfam" id="PF04055">
    <property type="entry name" value="Radical_SAM"/>
    <property type="match status" value="1"/>
</dbReference>
<feature type="region of interest" description="Disordered" evidence="1">
    <location>
        <begin position="162"/>
        <end position="183"/>
    </location>
</feature>
<dbReference type="eggNOG" id="arCOG01355">
    <property type="taxonomic scope" value="Archaea"/>
</dbReference>
<dbReference type="InterPro" id="IPR006638">
    <property type="entry name" value="Elp3/MiaA/NifB-like_rSAM"/>
</dbReference>
<name>D7DU50_METV3</name>
<dbReference type="KEGG" id="mvo:Mvol_1003"/>
<dbReference type="HOGENOM" id="CLU_011543_3_3_2"/>
<sequence>MQNFNYKVGIIYPNKFKGGIACLATHVLNENLRKYDNIHTGVYFIENYNIVKNSDAIIITLQYENDYFNAIRIINELKKTNPNAKFIAGGPCAIANPIPLLYFFDYFVIGEIEGSDVMYDLITLNNDDLKDKYYSKEQKSGILISSDIIDLFEHSKLYANTNGKNNNSNSNNNNNNNNNNTNDNEILDEEYYIELSRIIDKIKKENTIKRIYPKKLGLDDYPIEQITHKDGAYGKAFLLEIGRGCPRRCKFCMAKCIYHPPRYRKLDDLKYLIDEGLKQTDADKVALIAPSVSDYKHVLELCQYIKDKDVKISPSSLRADTLTDELLEILQLKSLTIAPEAGSQRMRDTICKDVSKEDILNAVDISKKFGINTVKLYYMVGFKGETKEDIEDIINLTKEIKEKVRKVDVSINPMIPKPHTPFESHPFDIGGKKKIKTIEKELKKYKVSVDYENFNSMIAQTILCRGDFEISEALKSVNNVNELIKAVDKDVYLCEYDEEEMPWKFIQIN</sequence>
<evidence type="ECO:0000313" key="4">
    <source>
        <dbReference type="Proteomes" id="UP000007722"/>
    </source>
</evidence>
<dbReference type="InterPro" id="IPR007197">
    <property type="entry name" value="rSAM"/>
</dbReference>
<evidence type="ECO:0000256" key="1">
    <source>
        <dbReference type="SAM" id="MobiDB-lite"/>
    </source>
</evidence>
<dbReference type="Pfam" id="PF19864">
    <property type="entry name" value="Radical_SAM_N2"/>
    <property type="match status" value="1"/>
</dbReference>
<accession>D7DU50</accession>
<dbReference type="PANTHER" id="PTHR42731:SF1">
    <property type="entry name" value="RADICAL SAM DOMAIN PROTEIN"/>
    <property type="match status" value="1"/>
</dbReference>
<dbReference type="Proteomes" id="UP000007722">
    <property type="component" value="Chromosome"/>
</dbReference>
<keyword evidence="4" id="KW-1185">Reference proteome</keyword>
<gene>
    <name evidence="3" type="ordered locus">Mvol_1003</name>
</gene>
<dbReference type="SMART" id="SM00729">
    <property type="entry name" value="Elp3"/>
    <property type="match status" value="1"/>
</dbReference>
<dbReference type="STRING" id="456320.Mvol_1003"/>